<evidence type="ECO:0000256" key="3">
    <source>
        <dbReference type="ARBA" id="ARBA00022749"/>
    </source>
</evidence>
<keyword evidence="3" id="KW-0332">GMP biosynthesis</keyword>
<gene>
    <name evidence="8" type="ORF">OUZ56_004558</name>
</gene>
<sequence length="300" mass="34673">MTLVSNIFLLLETWSIGCLDANQTSSGNIVKRCLSRKYLKSENSTFLFPVTSFVRQMWRLIPQFSASRADTHPQSHGVREWCVKPDILALKTPAVRMLQQEFQLSLHTGCPYYTTQQSLLQCREFVMLLCMQLLNKELGGTVKRKDVRLDGQFEIQEEKECPLFKGLETWQLFEEGLRCVAKYSRHIISAIADTERYLYGVQFRPEVDFTENGRKMLHNFLFDISGLQGVFTLEKYEQQCIHTSGVRSDSDDSSRVHDIHTDNGFLRKDESEQVVNSLQQLGLNLRTVSPHFYCHTSDQI</sequence>
<dbReference type="EMBL" id="JAOYFB010000001">
    <property type="protein sequence ID" value="KAK4002754.1"/>
    <property type="molecule type" value="Genomic_DNA"/>
</dbReference>
<dbReference type="InterPro" id="IPR029062">
    <property type="entry name" value="Class_I_gatase-like"/>
</dbReference>
<dbReference type="Gene3D" id="3.40.50.620">
    <property type="entry name" value="HUPs"/>
    <property type="match status" value="1"/>
</dbReference>
<organism evidence="8 9">
    <name type="scientific">Daphnia magna</name>
    <dbReference type="NCBI Taxonomy" id="35525"/>
    <lineage>
        <taxon>Eukaryota</taxon>
        <taxon>Metazoa</taxon>
        <taxon>Ecdysozoa</taxon>
        <taxon>Arthropoda</taxon>
        <taxon>Crustacea</taxon>
        <taxon>Branchiopoda</taxon>
        <taxon>Diplostraca</taxon>
        <taxon>Cladocera</taxon>
        <taxon>Anomopoda</taxon>
        <taxon>Daphniidae</taxon>
        <taxon>Daphnia</taxon>
    </lineage>
</organism>
<evidence type="ECO:0000256" key="5">
    <source>
        <dbReference type="ARBA" id="ARBA00022840"/>
    </source>
</evidence>
<evidence type="ECO:0000256" key="2">
    <source>
        <dbReference type="ARBA" id="ARBA00022741"/>
    </source>
</evidence>
<keyword evidence="9" id="KW-1185">Reference proteome</keyword>
<keyword evidence="4" id="KW-0658">Purine biosynthesis</keyword>
<dbReference type="PANTHER" id="PTHR11922:SF2">
    <property type="entry name" value="GMP SYNTHASE [GLUTAMINE-HYDROLYZING]"/>
    <property type="match status" value="1"/>
</dbReference>
<dbReference type="InterPro" id="IPR017926">
    <property type="entry name" value="GATASE"/>
</dbReference>
<keyword evidence="6" id="KW-0732">Signal</keyword>
<accession>A0ABQ9YQC4</accession>
<evidence type="ECO:0000256" key="6">
    <source>
        <dbReference type="SAM" id="SignalP"/>
    </source>
</evidence>
<dbReference type="SUPFAM" id="SSF52317">
    <property type="entry name" value="Class I glutamine amidotransferase-like"/>
    <property type="match status" value="1"/>
</dbReference>
<dbReference type="InterPro" id="IPR014729">
    <property type="entry name" value="Rossmann-like_a/b/a_fold"/>
</dbReference>
<keyword evidence="2" id="KW-0547">Nucleotide-binding</keyword>
<evidence type="ECO:0000259" key="7">
    <source>
        <dbReference type="Pfam" id="PF00117"/>
    </source>
</evidence>
<feature type="signal peptide" evidence="6">
    <location>
        <begin position="1"/>
        <end position="21"/>
    </location>
</feature>
<name>A0ABQ9YQC4_9CRUS</name>
<reference evidence="8 9" key="1">
    <citation type="journal article" date="2023" name="Nucleic Acids Res.">
        <title>The hologenome of Daphnia magna reveals possible DNA methylation and microbiome-mediated evolution of the host genome.</title>
        <authorList>
            <person name="Chaturvedi A."/>
            <person name="Li X."/>
            <person name="Dhandapani V."/>
            <person name="Marshall H."/>
            <person name="Kissane S."/>
            <person name="Cuenca-Cambronero M."/>
            <person name="Asole G."/>
            <person name="Calvet F."/>
            <person name="Ruiz-Romero M."/>
            <person name="Marangio P."/>
            <person name="Guigo R."/>
            <person name="Rago D."/>
            <person name="Mirbahai L."/>
            <person name="Eastwood N."/>
            <person name="Colbourne J.K."/>
            <person name="Zhou J."/>
            <person name="Mallon E."/>
            <person name="Orsini L."/>
        </authorList>
    </citation>
    <scope>NUCLEOTIDE SEQUENCE [LARGE SCALE GENOMIC DNA]</scope>
    <source>
        <strain evidence="8">LRV0_1</strain>
    </source>
</reference>
<feature type="chain" id="PRO_5046143728" description="Glutamine amidotransferase domain-containing protein" evidence="6">
    <location>
        <begin position="22"/>
        <end position="300"/>
    </location>
</feature>
<evidence type="ECO:0000256" key="4">
    <source>
        <dbReference type="ARBA" id="ARBA00022755"/>
    </source>
</evidence>
<keyword evidence="1" id="KW-0436">Ligase</keyword>
<dbReference type="Proteomes" id="UP001234178">
    <property type="component" value="Unassembled WGS sequence"/>
</dbReference>
<dbReference type="Pfam" id="PF00117">
    <property type="entry name" value="GATase"/>
    <property type="match status" value="1"/>
</dbReference>
<proteinExistence type="predicted"/>
<evidence type="ECO:0000313" key="8">
    <source>
        <dbReference type="EMBL" id="KAK4002754.1"/>
    </source>
</evidence>
<keyword evidence="5" id="KW-0067">ATP-binding</keyword>
<comment type="caution">
    <text evidence="8">The sequence shown here is derived from an EMBL/GenBank/DDBJ whole genome shotgun (WGS) entry which is preliminary data.</text>
</comment>
<evidence type="ECO:0000313" key="9">
    <source>
        <dbReference type="Proteomes" id="UP001234178"/>
    </source>
</evidence>
<feature type="domain" description="Glutamine amidotransferase" evidence="7">
    <location>
        <begin position="130"/>
        <end position="223"/>
    </location>
</feature>
<dbReference type="Gene3D" id="3.40.50.880">
    <property type="match status" value="1"/>
</dbReference>
<dbReference type="PANTHER" id="PTHR11922">
    <property type="entry name" value="GMP SYNTHASE-RELATED"/>
    <property type="match status" value="1"/>
</dbReference>
<protein>
    <recommendedName>
        <fullName evidence="7">Glutamine amidotransferase domain-containing protein</fullName>
    </recommendedName>
</protein>
<evidence type="ECO:0000256" key="1">
    <source>
        <dbReference type="ARBA" id="ARBA00022598"/>
    </source>
</evidence>